<keyword evidence="2" id="KW-0812">Transmembrane</keyword>
<feature type="compositionally biased region" description="Polar residues" evidence="1">
    <location>
        <begin position="44"/>
        <end position="58"/>
    </location>
</feature>
<dbReference type="InterPro" id="IPR059066">
    <property type="entry name" value="Ig_Tag1-like_5th"/>
</dbReference>
<comment type="caution">
    <text evidence="6">The sequence shown here is derived from an EMBL/GenBank/DDBJ whole genome shotgun (WGS) entry which is preliminary data.</text>
</comment>
<dbReference type="PANTHER" id="PTHR35895:SF3">
    <property type="entry name" value="PRE-RRNA PROCESSING PROTEIN"/>
    <property type="match status" value="1"/>
</dbReference>
<name>A0A218YYD8_9HELO</name>
<accession>A0A218YYD8</accession>
<feature type="compositionally biased region" description="Low complexity" evidence="1">
    <location>
        <begin position="1"/>
        <end position="18"/>
    </location>
</feature>
<evidence type="ECO:0000313" key="7">
    <source>
        <dbReference type="Proteomes" id="UP000242519"/>
    </source>
</evidence>
<keyword evidence="2" id="KW-1133">Transmembrane helix</keyword>
<feature type="domain" description="Tag1 C-terminal" evidence="3">
    <location>
        <begin position="466"/>
        <end position="579"/>
    </location>
</feature>
<keyword evidence="7" id="KW-1185">Reference proteome</keyword>
<dbReference type="Pfam" id="PF26153">
    <property type="entry name" value="LEA-2L_5"/>
    <property type="match status" value="1"/>
</dbReference>
<feature type="domain" description="Tag1-like fifth Ig-like" evidence="5">
    <location>
        <begin position="729"/>
        <end position="841"/>
    </location>
</feature>
<dbReference type="PANTHER" id="PTHR35895">
    <property type="entry name" value="CHROMOSOME 16, WHOLE GENOME SHOTGUN SEQUENCE"/>
    <property type="match status" value="1"/>
</dbReference>
<evidence type="ECO:0000256" key="1">
    <source>
        <dbReference type="SAM" id="MobiDB-lite"/>
    </source>
</evidence>
<dbReference type="InterPro" id="IPR055011">
    <property type="entry name" value="Tag1_C"/>
</dbReference>
<evidence type="ECO:0008006" key="8">
    <source>
        <dbReference type="Google" id="ProtNLM"/>
    </source>
</evidence>
<dbReference type="OrthoDB" id="5596576at2759"/>
<feature type="region of interest" description="Disordered" evidence="1">
    <location>
        <begin position="1"/>
        <end position="58"/>
    </location>
</feature>
<dbReference type="GO" id="GO:0000329">
    <property type="term" value="C:fungal-type vacuole membrane"/>
    <property type="evidence" value="ECO:0007669"/>
    <property type="project" value="InterPro"/>
</dbReference>
<sequence>MSNPSSPLLSSSERPSSNRSHELVENTPLLSRTDSAPRYDGSLNRGSNRGPSPAASSLRSIQNVGSLKSYRDTRSWPIPIAILSLGTLAIVIILGAFFAPAVVEEYAKEALVIEPTKLSIDSFTSSGVRARVQANFRLDASRVQNKNVRNIGRLSTWIIREVESKKSQVKVYLPEYGNILLGTAAVPPVLVDVQNGHINGLDFLTDLKPGNTEGIRQVANDWLEGRLGEIRVLGKTNISLKSGIFPLGSQSISESLVLEGKDLPAIPQYNITRLNFREVPVSTSGRRGMAADVSLSLANKYPVKLTIPPLGFNILVQSCNADEDYISLADAMTGIIDISPYSDVTIIVSGTVRDLPKNFVQTCPHSHDSPLDLLLGNYVHGNETTIFVRGSNALDSDTPDWITKIISSVTVPVPFPGHSFDKVLKEFSLTDTKFFLPDSSARPGSDNSNPQISGTIVVTAGLPKEMNFGINVTRVRANTDVFYKGNKLGILNLHNWQNAQSERLEPKDGDLGALKIQSRIEKAPLIVTDDDVLTDILMELLLGSRIELKVKALVDVEVSTVIGDFVIKKLPAEGVFPVKPISKGGDFKSFKPQVGDLKILRTSKTSLNLQALVNFTNPTEYSAEIPYINIHILNNATIIGDATVQNVRVKPGINKNVLVLATWDPTRFGGEKAVSIGRELLSQYISGFNTTLTLQTHQESIPHQPELGVALRKFPIQIPTPRLATSGPDDSKPHFIDDATFHLFTSTATFTLISPLRYSPIYIENINATALHNHTEPIGQILYDLPFKVPPGSSESPKLPVDWSFDSVGYEAVKNALGGTLKLDARGTIGFKIGEWRESVWYVGSGIGASVRF</sequence>
<dbReference type="InParanoid" id="A0A218YYD8"/>
<dbReference type="Pfam" id="PF26174">
    <property type="entry name" value="LEA-2_1"/>
    <property type="match status" value="1"/>
</dbReference>
<organism evidence="6 7">
    <name type="scientific">Diplocarpon coronariae</name>
    <dbReference type="NCBI Taxonomy" id="2795749"/>
    <lineage>
        <taxon>Eukaryota</taxon>
        <taxon>Fungi</taxon>
        <taxon>Dikarya</taxon>
        <taxon>Ascomycota</taxon>
        <taxon>Pezizomycotina</taxon>
        <taxon>Leotiomycetes</taxon>
        <taxon>Helotiales</taxon>
        <taxon>Drepanopezizaceae</taxon>
        <taxon>Diplocarpon</taxon>
    </lineage>
</organism>
<dbReference type="InterPro" id="IPR046368">
    <property type="entry name" value="Tag1"/>
</dbReference>
<evidence type="ECO:0000259" key="4">
    <source>
        <dbReference type="Pfam" id="PF26150"/>
    </source>
</evidence>
<dbReference type="InterPro" id="IPR059065">
    <property type="entry name" value="Ig_Tag1-like_4th"/>
</dbReference>
<dbReference type="EMBL" id="MZNU01000326">
    <property type="protein sequence ID" value="OWP00353.1"/>
    <property type="molecule type" value="Genomic_DNA"/>
</dbReference>
<evidence type="ECO:0000313" key="6">
    <source>
        <dbReference type="EMBL" id="OWP00353.1"/>
    </source>
</evidence>
<dbReference type="Proteomes" id="UP000242519">
    <property type="component" value="Unassembled WGS sequence"/>
</dbReference>
<evidence type="ECO:0000259" key="3">
    <source>
        <dbReference type="Pfam" id="PF22786"/>
    </source>
</evidence>
<evidence type="ECO:0000259" key="5">
    <source>
        <dbReference type="Pfam" id="PF26153"/>
    </source>
</evidence>
<dbReference type="Pfam" id="PF26150">
    <property type="entry name" value="LEA-2_4"/>
    <property type="match status" value="1"/>
</dbReference>
<dbReference type="AlphaFoldDB" id="A0A218YYD8"/>
<proteinExistence type="predicted"/>
<feature type="transmembrane region" description="Helical" evidence="2">
    <location>
        <begin position="76"/>
        <end position="99"/>
    </location>
</feature>
<protein>
    <recommendedName>
        <fullName evidence="8">Pre-rRNA processing protein</fullName>
    </recommendedName>
</protein>
<keyword evidence="2" id="KW-0472">Membrane</keyword>
<gene>
    <name evidence="6" type="ORF">B2J93_3903</name>
</gene>
<reference evidence="6 7" key="1">
    <citation type="submission" date="2017-04" db="EMBL/GenBank/DDBJ databases">
        <title>Draft genome sequence of Marssonina coronaria NL1: causal agent of apple blotch.</title>
        <authorList>
            <person name="Cheng Q."/>
        </authorList>
    </citation>
    <scope>NUCLEOTIDE SEQUENCE [LARGE SCALE GENOMIC DNA]</scope>
    <source>
        <strain evidence="6 7">NL1</strain>
    </source>
</reference>
<feature type="domain" description="Tag1-like fourth Ig-like" evidence="4">
    <location>
        <begin position="591"/>
        <end position="708"/>
    </location>
</feature>
<evidence type="ECO:0000256" key="2">
    <source>
        <dbReference type="SAM" id="Phobius"/>
    </source>
</evidence>
<dbReference type="Pfam" id="PF22786">
    <property type="entry name" value="Tag1_C"/>
    <property type="match status" value="1"/>
</dbReference>